<name>A0A4Y2EQU8_ARAVE</name>
<comment type="caution">
    <text evidence="1">The sequence shown here is derived from an EMBL/GenBank/DDBJ whole genome shotgun (WGS) entry which is preliminary data.</text>
</comment>
<accession>A0A4Y2EQU8</accession>
<evidence type="ECO:0000313" key="2">
    <source>
        <dbReference type="Proteomes" id="UP000499080"/>
    </source>
</evidence>
<dbReference type="EMBL" id="BGPR01000670">
    <property type="protein sequence ID" value="GBM30877.1"/>
    <property type="molecule type" value="Genomic_DNA"/>
</dbReference>
<dbReference type="AlphaFoldDB" id="A0A4Y2EQU8"/>
<reference evidence="1 2" key="1">
    <citation type="journal article" date="2019" name="Sci. Rep.">
        <title>Orb-weaving spider Araneus ventricosus genome elucidates the spidroin gene catalogue.</title>
        <authorList>
            <person name="Kono N."/>
            <person name="Nakamura H."/>
            <person name="Ohtoshi R."/>
            <person name="Moran D.A.P."/>
            <person name="Shinohara A."/>
            <person name="Yoshida Y."/>
            <person name="Fujiwara M."/>
            <person name="Mori M."/>
            <person name="Tomita M."/>
            <person name="Arakawa K."/>
        </authorList>
    </citation>
    <scope>NUCLEOTIDE SEQUENCE [LARGE SCALE GENOMIC DNA]</scope>
</reference>
<gene>
    <name evidence="1" type="ORF">AVEN_261964_1</name>
</gene>
<organism evidence="1 2">
    <name type="scientific">Araneus ventricosus</name>
    <name type="common">Orbweaver spider</name>
    <name type="synonym">Epeira ventricosa</name>
    <dbReference type="NCBI Taxonomy" id="182803"/>
    <lineage>
        <taxon>Eukaryota</taxon>
        <taxon>Metazoa</taxon>
        <taxon>Ecdysozoa</taxon>
        <taxon>Arthropoda</taxon>
        <taxon>Chelicerata</taxon>
        <taxon>Arachnida</taxon>
        <taxon>Araneae</taxon>
        <taxon>Araneomorphae</taxon>
        <taxon>Entelegynae</taxon>
        <taxon>Araneoidea</taxon>
        <taxon>Araneidae</taxon>
        <taxon>Araneus</taxon>
    </lineage>
</organism>
<evidence type="ECO:0000313" key="1">
    <source>
        <dbReference type="EMBL" id="GBM30877.1"/>
    </source>
</evidence>
<dbReference type="Proteomes" id="UP000499080">
    <property type="component" value="Unassembled WGS sequence"/>
</dbReference>
<proteinExistence type="predicted"/>
<sequence>MVSLCLPSLFDLCGIRVAYLMWARHDVTKRCSKEVLFEELVDIVLANVQNSPLTEQAKSCLLKHLKPAGKHLLSLMSLWLSKAQPEGSQKWLTGEILFDCLVLNADGLINQRKTAEKLLGSKLLNDVFAFRLACINFLEREVLKLWPLVKLYFLNKIMLESEQPDPTQLAGSRNVMKWTLPN</sequence>
<keyword evidence="2" id="KW-1185">Reference proteome</keyword>
<protein>
    <submittedName>
        <fullName evidence="1">Uncharacterized protein</fullName>
    </submittedName>
</protein>